<reference evidence="2 3" key="1">
    <citation type="submission" date="2019-05" db="EMBL/GenBank/DDBJ databases">
        <authorList>
            <person name="Chen C."/>
        </authorList>
    </citation>
    <scope>NUCLEOTIDE SEQUENCE [LARGE SCALE GENOMIC DNA]</scope>
    <source>
        <strain evidence="2 3">HB172198</strain>
    </source>
</reference>
<proteinExistence type="predicted"/>
<evidence type="ECO:0000256" key="1">
    <source>
        <dbReference type="SAM" id="Phobius"/>
    </source>
</evidence>
<organism evidence="2 3">
    <name type="scientific">Paenibacillus algicola</name>
    <dbReference type="NCBI Taxonomy" id="2565926"/>
    <lineage>
        <taxon>Bacteria</taxon>
        <taxon>Bacillati</taxon>
        <taxon>Bacillota</taxon>
        <taxon>Bacilli</taxon>
        <taxon>Bacillales</taxon>
        <taxon>Paenibacillaceae</taxon>
        <taxon>Paenibacillus</taxon>
    </lineage>
</organism>
<dbReference type="EMBL" id="CP040396">
    <property type="protein sequence ID" value="QCT04654.1"/>
    <property type="molecule type" value="Genomic_DNA"/>
</dbReference>
<evidence type="ECO:0000313" key="2">
    <source>
        <dbReference type="EMBL" id="QCT04654.1"/>
    </source>
</evidence>
<sequence length="400" mass="46048">MSTAIHEYRERKMQPFYWILTFEMMIIGMLLGLALVVGPVILLTLWPSGWMALTLLAIPLGLWMIRSLWRSLATRIWHNRHNDYFAIYEDVLRYTVWDRETREEQSGSIRLKDISEMYYGRHVMMYSYAYKETSFRERAPQVELWPVIHLIYNSGGGEKMISVPLAETREANEWLKTLAPHGIPLWLSSVVVVDEDEAAIYVLREEENRGAAVFENNIERAFRPFIEKKVEEEEQRAPGPEELEALDAEIRRIEEQEAQQAQKAVFANVGPLGWMVFVLQFFLSWLIMNQAVAGRIDPDGVIIPVLLMLVMSFLFFFLVKRLRWPHLLVCWGGLFVTQLVLDMIAGSSEEGSALYSIGGGLIGMSMVAPVFIWLPYLLALGLRRRRDGAKARHHAVQNSG</sequence>
<dbReference type="OrthoDB" id="2521336at2"/>
<feature type="transmembrane region" description="Helical" evidence="1">
    <location>
        <begin position="48"/>
        <end position="65"/>
    </location>
</feature>
<accession>A0A4V1G4G9</accession>
<keyword evidence="3" id="KW-1185">Reference proteome</keyword>
<keyword evidence="1" id="KW-0812">Transmembrane</keyword>
<feature type="transmembrane region" description="Helical" evidence="1">
    <location>
        <begin position="357"/>
        <end position="382"/>
    </location>
</feature>
<feature type="transmembrane region" description="Helical" evidence="1">
    <location>
        <begin position="16"/>
        <end position="42"/>
    </location>
</feature>
<dbReference type="AlphaFoldDB" id="A0A4V1G4G9"/>
<feature type="transmembrane region" description="Helical" evidence="1">
    <location>
        <begin position="300"/>
        <end position="319"/>
    </location>
</feature>
<feature type="transmembrane region" description="Helical" evidence="1">
    <location>
        <begin position="265"/>
        <end position="288"/>
    </location>
</feature>
<name>A0A4V1G4G9_9BACL</name>
<dbReference type="Proteomes" id="UP000300879">
    <property type="component" value="Chromosome"/>
</dbReference>
<evidence type="ECO:0000313" key="3">
    <source>
        <dbReference type="Proteomes" id="UP000300879"/>
    </source>
</evidence>
<gene>
    <name evidence="2" type="ORF">E6C60_3949</name>
</gene>
<keyword evidence="1" id="KW-0472">Membrane</keyword>
<keyword evidence="1" id="KW-1133">Transmembrane helix</keyword>
<dbReference type="KEGG" id="palo:E6C60_3949"/>
<dbReference type="RefSeq" id="WP_138227331.1">
    <property type="nucleotide sequence ID" value="NZ_CP040396.1"/>
</dbReference>
<feature type="transmembrane region" description="Helical" evidence="1">
    <location>
        <begin position="326"/>
        <end position="345"/>
    </location>
</feature>
<protein>
    <submittedName>
        <fullName evidence="2">Putative membrane protein</fullName>
    </submittedName>
</protein>